<dbReference type="Proteomes" id="UP000076088">
    <property type="component" value="Plasmid unnamed1"/>
</dbReference>
<organism evidence="1 2">
    <name type="scientific">Sphingopyxis macrogoltabida</name>
    <name type="common">Sphingomonas macrogoltabidus</name>
    <dbReference type="NCBI Taxonomy" id="33050"/>
    <lineage>
        <taxon>Bacteria</taxon>
        <taxon>Pseudomonadati</taxon>
        <taxon>Pseudomonadota</taxon>
        <taxon>Alphaproteobacteria</taxon>
        <taxon>Sphingomonadales</taxon>
        <taxon>Sphingomonadaceae</taxon>
        <taxon>Sphingopyxis</taxon>
    </lineage>
</organism>
<sequence length="137" mass="14639">MHFNYSPDWLADSDARPLSHALPKRGERFGDALCKAVLTHMWPELSATLAMRFGRAPTLEDVDADSFERFANDGGFGLPSLRRRAAALGASVQSAIADGVAVPGLWEPADLGDLPAIVSDRAGRLALKALQIARQGA</sequence>
<protein>
    <submittedName>
        <fullName evidence="1">Uncharacterized protein</fullName>
    </submittedName>
</protein>
<dbReference type="AlphaFoldDB" id="A0AAC9AZ36"/>
<dbReference type="EMBL" id="CP013345">
    <property type="protein sequence ID" value="AMU92639.1"/>
    <property type="molecule type" value="Genomic_DNA"/>
</dbReference>
<keyword evidence="2" id="KW-1185">Reference proteome</keyword>
<evidence type="ECO:0000313" key="2">
    <source>
        <dbReference type="Proteomes" id="UP000076088"/>
    </source>
</evidence>
<reference evidence="1 2" key="2">
    <citation type="journal article" date="2016" name="Genome Announc.">
        <title>Complete Genome Sequence of Sphingopyxis macrogoltabida Strain 203N (NBRC 111659), a Polyethylene Glycol Degrader.</title>
        <authorList>
            <person name="Ohtsubo Y."/>
            <person name="Nonoyama S."/>
            <person name="Nagata Y."/>
            <person name="Numata M."/>
            <person name="Tsuchikane K."/>
            <person name="Hosoyama A."/>
            <person name="Yamazoe A."/>
            <person name="Tsuda M."/>
            <person name="Fujita N."/>
            <person name="Kawai F."/>
        </authorList>
    </citation>
    <scope>NUCLEOTIDE SEQUENCE [LARGE SCALE GENOMIC DNA]</scope>
    <source>
        <strain evidence="1 2">203N</strain>
    </source>
</reference>
<geneLocation type="plasmid" evidence="1 2">
    <name>unnamed1</name>
</geneLocation>
<accession>A0AAC9AZ36</accession>
<proteinExistence type="predicted"/>
<evidence type="ECO:0000313" key="1">
    <source>
        <dbReference type="EMBL" id="AMU92639.1"/>
    </source>
</evidence>
<keyword evidence="1" id="KW-0614">Plasmid</keyword>
<reference evidence="2" key="1">
    <citation type="submission" date="2015-11" db="EMBL/GenBank/DDBJ databases">
        <title>Complete genome sequence of a polyethylene-glycol degrader Sphingopyxis macrogoltabida 203N (NBRC 111659).</title>
        <authorList>
            <person name="Yoshiyuki O."/>
            <person name="Shouta N."/>
            <person name="Nagata Y."/>
            <person name="Numata M."/>
            <person name="Tsuchikane K."/>
            <person name="Hosoyama A."/>
            <person name="Yamazoe A."/>
            <person name="Tsuda M."/>
            <person name="Fujita N."/>
            <person name="Kawai F."/>
        </authorList>
    </citation>
    <scope>NUCLEOTIDE SEQUENCE [LARGE SCALE GENOMIC DNA]</scope>
    <source>
        <strain evidence="2">203N</strain>
        <plasmid evidence="2">unnamed1</plasmid>
    </source>
</reference>
<gene>
    <name evidence="1" type="ORF">ATM17_30750</name>
</gene>
<name>A0AAC9AZ36_SPHMC</name>